<accession>A0A848ASL9</accession>
<sequence length="111" mass="11365">MTRYVQKGEAVDYRPTEAVAAGDVIVQGSLVGVARLDIEAGTLGSLAVVGVFDAPKGTGAITVGTPLYWDAANKVATATQSGNQYLGKSVQAAEAADEVVRVLLNAPYVAV</sequence>
<dbReference type="EMBL" id="JABAEW010000002">
    <property type="protein sequence ID" value="NMD85223.1"/>
    <property type="molecule type" value="Genomic_DNA"/>
</dbReference>
<evidence type="ECO:0000313" key="1">
    <source>
        <dbReference type="EMBL" id="NMD85223.1"/>
    </source>
</evidence>
<dbReference type="Pfam" id="PF09956">
    <property type="entry name" value="Phage_cement_2"/>
    <property type="match status" value="1"/>
</dbReference>
<dbReference type="PIRSF" id="PIRSF030771">
    <property type="entry name" value="UCP030771"/>
    <property type="match status" value="1"/>
</dbReference>
<evidence type="ECO:0000313" key="2">
    <source>
        <dbReference type="Proteomes" id="UP000576225"/>
    </source>
</evidence>
<proteinExistence type="predicted"/>
<dbReference type="RefSeq" id="WP_168961294.1">
    <property type="nucleotide sequence ID" value="NZ_JABAEW010000002.1"/>
</dbReference>
<name>A0A848ASL9_9BACT</name>
<dbReference type="AlphaFoldDB" id="A0A848ASL9"/>
<organism evidence="1 2">
    <name type="scientific">Victivallis vadensis</name>
    <dbReference type="NCBI Taxonomy" id="172901"/>
    <lineage>
        <taxon>Bacteria</taxon>
        <taxon>Pseudomonadati</taxon>
        <taxon>Lentisphaerota</taxon>
        <taxon>Lentisphaeria</taxon>
        <taxon>Victivallales</taxon>
        <taxon>Victivallaceae</taxon>
        <taxon>Victivallis</taxon>
    </lineage>
</organism>
<dbReference type="Proteomes" id="UP000576225">
    <property type="component" value="Unassembled WGS sequence"/>
</dbReference>
<dbReference type="InterPro" id="IPR011231">
    <property type="entry name" value="Phage_VT1-Sakai_H0018"/>
</dbReference>
<comment type="caution">
    <text evidence="1">The sequence shown here is derived from an EMBL/GenBank/DDBJ whole genome shotgun (WGS) entry which is preliminary data.</text>
</comment>
<reference evidence="1 2" key="1">
    <citation type="submission" date="2020-04" db="EMBL/GenBank/DDBJ databases">
        <authorList>
            <person name="Hitch T.C.A."/>
            <person name="Wylensek D."/>
            <person name="Clavel T."/>
        </authorList>
    </citation>
    <scope>NUCLEOTIDE SEQUENCE [LARGE SCALE GENOMIC DNA]</scope>
    <source>
        <strain evidence="1 2">COR2-253-APC-1A</strain>
    </source>
</reference>
<gene>
    <name evidence="1" type="ORF">HF882_01350</name>
</gene>
<protein>
    <submittedName>
        <fullName evidence="1">DUF2190 family protein</fullName>
    </submittedName>
</protein>